<accession>A0ABN6VKM4</accession>
<evidence type="ECO:0000313" key="1">
    <source>
        <dbReference type="EMBL" id="BDV35135.1"/>
    </source>
</evidence>
<dbReference type="Proteomes" id="UP001317629">
    <property type="component" value="Chromosome"/>
</dbReference>
<sequence>MREPEHRATNVTVFLDAELYRDRVGAISIIDALDSKGDIASSLFVFVSMESAASRWVECPCYSPFAQFIEEELFPWLESVYPSALEAQERVIAGLSYTGLAAAYVSMVNPSRFTKVIAQSGSFWSNDCWIIDYFEKLDPKPQAINDRRKSEADSPFRHGRAAGLAAMRATVAAYLN</sequence>
<dbReference type="Pfam" id="PF00756">
    <property type="entry name" value="Esterase"/>
    <property type="match status" value="1"/>
</dbReference>
<dbReference type="InterPro" id="IPR050583">
    <property type="entry name" value="Mycobacterial_A85_antigen"/>
</dbReference>
<name>A0ABN6VKM4_9HYPH</name>
<gene>
    <name evidence="1" type="ORF">SS37A_26640</name>
</gene>
<evidence type="ECO:0008006" key="3">
    <source>
        <dbReference type="Google" id="ProtNLM"/>
    </source>
</evidence>
<organism evidence="1 2">
    <name type="scientific">Methylocystis iwaonis</name>
    <dbReference type="NCBI Taxonomy" id="2885079"/>
    <lineage>
        <taxon>Bacteria</taxon>
        <taxon>Pseudomonadati</taxon>
        <taxon>Pseudomonadota</taxon>
        <taxon>Alphaproteobacteria</taxon>
        <taxon>Hyphomicrobiales</taxon>
        <taxon>Methylocystaceae</taxon>
        <taxon>Methylocystis</taxon>
    </lineage>
</organism>
<dbReference type="InterPro" id="IPR000801">
    <property type="entry name" value="Esterase-like"/>
</dbReference>
<evidence type="ECO:0000313" key="2">
    <source>
        <dbReference type="Proteomes" id="UP001317629"/>
    </source>
</evidence>
<keyword evidence="2" id="KW-1185">Reference proteome</keyword>
<reference evidence="1 2" key="1">
    <citation type="journal article" date="2023" name="Int. J. Syst. Evol. Microbiol.">
        <title>Methylocystis iwaonis sp. nov., a type II methane-oxidizing bacterium from surface soil of a rice paddy field in Japan, and emended description of the genus Methylocystis (ex Whittenbury et al. 1970) Bowman et al. 1993.</title>
        <authorList>
            <person name="Kaise H."/>
            <person name="Sawadogo J.B."/>
            <person name="Alam M.S."/>
            <person name="Ueno C."/>
            <person name="Dianou D."/>
            <person name="Shinjo R."/>
            <person name="Asakawa S."/>
        </authorList>
    </citation>
    <scope>NUCLEOTIDE SEQUENCE [LARGE SCALE GENOMIC DNA]</scope>
    <source>
        <strain evidence="1 2">SS37A-Re</strain>
    </source>
</reference>
<dbReference type="InterPro" id="IPR029058">
    <property type="entry name" value="AB_hydrolase_fold"/>
</dbReference>
<protein>
    <recommendedName>
        <fullName evidence="3">Esterase</fullName>
    </recommendedName>
</protein>
<dbReference type="PANTHER" id="PTHR48098">
    <property type="entry name" value="ENTEROCHELIN ESTERASE-RELATED"/>
    <property type="match status" value="1"/>
</dbReference>
<dbReference type="PANTHER" id="PTHR48098:SF3">
    <property type="entry name" value="IRON(III) ENTEROBACTIN ESTERASE"/>
    <property type="match status" value="1"/>
</dbReference>
<dbReference type="SUPFAM" id="SSF53474">
    <property type="entry name" value="alpha/beta-Hydrolases"/>
    <property type="match status" value="1"/>
</dbReference>
<proteinExistence type="predicted"/>
<dbReference type="EMBL" id="AP027142">
    <property type="protein sequence ID" value="BDV35135.1"/>
    <property type="molecule type" value="Genomic_DNA"/>
</dbReference>
<dbReference type="Gene3D" id="3.40.50.1820">
    <property type="entry name" value="alpha/beta hydrolase"/>
    <property type="match status" value="1"/>
</dbReference>